<reference evidence="3 4" key="1">
    <citation type="submission" date="2015-09" db="EMBL/GenBank/DDBJ databases">
        <title>Draft genome of the parasitic nematode Teladorsagia circumcincta isolate WARC Sus (inbred).</title>
        <authorList>
            <person name="Mitreva M."/>
        </authorList>
    </citation>
    <scope>NUCLEOTIDE SEQUENCE [LARGE SCALE GENOMIC DNA]</scope>
    <source>
        <strain evidence="3 4">S</strain>
    </source>
</reference>
<protein>
    <submittedName>
        <fullName evidence="3">Uncharacterized protein</fullName>
    </submittedName>
</protein>
<gene>
    <name evidence="3" type="ORF">TELCIR_03305</name>
</gene>
<keyword evidence="4" id="KW-1185">Reference proteome</keyword>
<feature type="region of interest" description="Disordered" evidence="2">
    <location>
        <begin position="131"/>
        <end position="157"/>
    </location>
</feature>
<evidence type="ECO:0000256" key="1">
    <source>
        <dbReference type="SAM" id="Coils"/>
    </source>
</evidence>
<accession>A0A2G9UWP7</accession>
<keyword evidence="1" id="KW-0175">Coiled coil</keyword>
<evidence type="ECO:0000313" key="3">
    <source>
        <dbReference type="EMBL" id="PIO74675.1"/>
    </source>
</evidence>
<dbReference type="AlphaFoldDB" id="A0A2G9UWP7"/>
<sequence length="157" mass="18754">MRYSPRVLVASTPKVSRFSRVYVEPSTRRASPVERRIHEKRLLAKIVETRKRRLELEEIYKLYIKYIKAMENELRIQEREMQKAREKLMQMLENEESFETPRPYEFLQEAGDNTTNVNKYHPLDDEELWELSDSTVSSHTAPYSEMSYTKSNSSEDL</sequence>
<organism evidence="3 4">
    <name type="scientific">Teladorsagia circumcincta</name>
    <name type="common">Brown stomach worm</name>
    <name type="synonym">Ostertagia circumcincta</name>
    <dbReference type="NCBI Taxonomy" id="45464"/>
    <lineage>
        <taxon>Eukaryota</taxon>
        <taxon>Metazoa</taxon>
        <taxon>Ecdysozoa</taxon>
        <taxon>Nematoda</taxon>
        <taxon>Chromadorea</taxon>
        <taxon>Rhabditida</taxon>
        <taxon>Rhabditina</taxon>
        <taxon>Rhabditomorpha</taxon>
        <taxon>Strongyloidea</taxon>
        <taxon>Trichostrongylidae</taxon>
        <taxon>Teladorsagia</taxon>
    </lineage>
</organism>
<dbReference type="OrthoDB" id="5848022at2759"/>
<feature type="compositionally biased region" description="Polar residues" evidence="2">
    <location>
        <begin position="132"/>
        <end position="157"/>
    </location>
</feature>
<name>A0A2G9UWP7_TELCI</name>
<proteinExistence type="predicted"/>
<dbReference type="Proteomes" id="UP000230423">
    <property type="component" value="Unassembled WGS sequence"/>
</dbReference>
<evidence type="ECO:0000313" key="4">
    <source>
        <dbReference type="Proteomes" id="UP000230423"/>
    </source>
</evidence>
<feature type="coiled-coil region" evidence="1">
    <location>
        <begin position="67"/>
        <end position="94"/>
    </location>
</feature>
<dbReference type="EMBL" id="KZ345238">
    <property type="protein sequence ID" value="PIO74675.1"/>
    <property type="molecule type" value="Genomic_DNA"/>
</dbReference>
<evidence type="ECO:0000256" key="2">
    <source>
        <dbReference type="SAM" id="MobiDB-lite"/>
    </source>
</evidence>